<proteinExistence type="predicted"/>
<dbReference type="Proteomes" id="UP000694920">
    <property type="component" value="Unplaced"/>
</dbReference>
<name>A0AAJ7CA52_CEPCN</name>
<evidence type="ECO:0000313" key="3">
    <source>
        <dbReference type="RefSeq" id="XP_015605721.1"/>
    </source>
</evidence>
<dbReference type="InterPro" id="IPR004210">
    <property type="entry name" value="BESS_motif"/>
</dbReference>
<dbReference type="GeneID" id="107272758"/>
<dbReference type="AlphaFoldDB" id="A0AAJ7CA52"/>
<dbReference type="KEGG" id="ccin:107272758"/>
<dbReference type="Pfam" id="PF02944">
    <property type="entry name" value="BESS"/>
    <property type="match status" value="1"/>
</dbReference>
<gene>
    <name evidence="3" type="primary">LOC107272758</name>
</gene>
<accession>A0AAJ7CA52</accession>
<keyword evidence="2" id="KW-1185">Reference proteome</keyword>
<protein>
    <submittedName>
        <fullName evidence="3">Uncharacterized protein LOC107272758</fullName>
    </submittedName>
</protein>
<organism evidence="2 3">
    <name type="scientific">Cephus cinctus</name>
    <name type="common">Wheat stem sawfly</name>
    <dbReference type="NCBI Taxonomy" id="211228"/>
    <lineage>
        <taxon>Eukaryota</taxon>
        <taxon>Metazoa</taxon>
        <taxon>Ecdysozoa</taxon>
        <taxon>Arthropoda</taxon>
        <taxon>Hexapoda</taxon>
        <taxon>Insecta</taxon>
        <taxon>Pterygota</taxon>
        <taxon>Neoptera</taxon>
        <taxon>Endopterygota</taxon>
        <taxon>Hymenoptera</taxon>
        <taxon>Cephoidea</taxon>
        <taxon>Cephidae</taxon>
        <taxon>Cephus</taxon>
    </lineage>
</organism>
<evidence type="ECO:0000259" key="1">
    <source>
        <dbReference type="Pfam" id="PF02944"/>
    </source>
</evidence>
<sequence length="243" mass="27662">MEEIEEVYEVNDVSEKQGSNLEDCDEEGTAEYLDLDLEVINAPDAEVCYANESIIPIEGDHIEIREPKLQVKSSLLMSNVNGNKESKSWAKYRPIRPKPYQSNIVIDNHANFIPPMMTLSPTKSVTNFETRSSTKSKRKNREVIIDPANIKVESFQRSGGVERSIERNRLKSHEIAQSIMDNTVENKQVGHGKDSIELFFDSMAQTVLSLPMHVQAKIKMDICRLVTMAEIEHSTPTRTFNRH</sequence>
<evidence type="ECO:0000313" key="2">
    <source>
        <dbReference type="Proteomes" id="UP000694920"/>
    </source>
</evidence>
<feature type="domain" description="BESS" evidence="1">
    <location>
        <begin position="194"/>
        <end position="226"/>
    </location>
</feature>
<dbReference type="GO" id="GO:0003677">
    <property type="term" value="F:DNA binding"/>
    <property type="evidence" value="ECO:0007669"/>
    <property type="project" value="InterPro"/>
</dbReference>
<dbReference type="RefSeq" id="XP_015605721.1">
    <property type="nucleotide sequence ID" value="XM_015750235.2"/>
</dbReference>
<reference evidence="3" key="1">
    <citation type="submission" date="2025-08" db="UniProtKB">
        <authorList>
            <consortium name="RefSeq"/>
        </authorList>
    </citation>
    <scope>IDENTIFICATION</scope>
</reference>